<evidence type="ECO:0000256" key="1">
    <source>
        <dbReference type="SAM" id="Phobius"/>
    </source>
</evidence>
<dbReference type="AlphaFoldDB" id="A0A1M6UXL4"/>
<sequence length="170" mass="18931">MIMTNYMDLLAANSPWNLILFMVIPVVAAEALVAAEFYALFLGEGKNAGWRKFEKQLGIFAGVYFTGVVTYLLTSVIPTLEWKGLLDQIAVISYLLGIIPLGGIALLELGILWQDVSSEKRAQKHFQLLIGFLVISHIAMIFGMADPTLSGWSPEPVHREMPMDHSHMMH</sequence>
<name>A0A1M6UXL4_SELRU</name>
<evidence type="ECO:0008006" key="4">
    <source>
        <dbReference type="Google" id="ProtNLM"/>
    </source>
</evidence>
<dbReference type="EMBL" id="FRBC01000015">
    <property type="protein sequence ID" value="SHK73992.1"/>
    <property type="molecule type" value="Genomic_DNA"/>
</dbReference>
<reference evidence="2 3" key="1">
    <citation type="submission" date="2016-11" db="EMBL/GenBank/DDBJ databases">
        <authorList>
            <person name="Jaros S."/>
            <person name="Januszkiewicz K."/>
            <person name="Wedrychowicz H."/>
        </authorList>
    </citation>
    <scope>NUCLEOTIDE SEQUENCE [LARGE SCALE GENOMIC DNA]</scope>
    <source>
        <strain evidence="2 3">HD4</strain>
    </source>
</reference>
<feature type="transmembrane region" description="Helical" evidence="1">
    <location>
        <begin position="57"/>
        <end position="77"/>
    </location>
</feature>
<organism evidence="2 3">
    <name type="scientific">Selenomonas ruminantium</name>
    <dbReference type="NCBI Taxonomy" id="971"/>
    <lineage>
        <taxon>Bacteria</taxon>
        <taxon>Bacillati</taxon>
        <taxon>Bacillota</taxon>
        <taxon>Negativicutes</taxon>
        <taxon>Selenomonadales</taxon>
        <taxon>Selenomonadaceae</taxon>
        <taxon>Selenomonas</taxon>
    </lineage>
</organism>
<dbReference type="Pfam" id="PF20617">
    <property type="entry name" value="DUF6803"/>
    <property type="match status" value="1"/>
</dbReference>
<gene>
    <name evidence="2" type="ORF">SAMN05216582_11541</name>
</gene>
<keyword evidence="1" id="KW-0472">Membrane</keyword>
<evidence type="ECO:0000313" key="2">
    <source>
        <dbReference type="EMBL" id="SHK73992.1"/>
    </source>
</evidence>
<keyword evidence="1" id="KW-1133">Transmembrane helix</keyword>
<accession>A0A1M6UXL4</accession>
<proteinExistence type="predicted"/>
<dbReference type="OrthoDB" id="9795105at2"/>
<evidence type="ECO:0000313" key="3">
    <source>
        <dbReference type="Proteomes" id="UP000184263"/>
    </source>
</evidence>
<protein>
    <recommendedName>
        <fullName evidence="4">Permease</fullName>
    </recommendedName>
</protein>
<dbReference type="Proteomes" id="UP000184263">
    <property type="component" value="Unassembled WGS sequence"/>
</dbReference>
<dbReference type="InterPro" id="IPR046547">
    <property type="entry name" value="DUF6803"/>
</dbReference>
<feature type="transmembrane region" description="Helical" evidence="1">
    <location>
        <begin position="89"/>
        <end position="113"/>
    </location>
</feature>
<feature type="transmembrane region" description="Helical" evidence="1">
    <location>
        <begin position="20"/>
        <end position="45"/>
    </location>
</feature>
<feature type="transmembrane region" description="Helical" evidence="1">
    <location>
        <begin position="125"/>
        <end position="145"/>
    </location>
</feature>
<keyword evidence="1" id="KW-0812">Transmembrane</keyword>
<dbReference type="RefSeq" id="WP_073090160.1">
    <property type="nucleotide sequence ID" value="NZ_FRBC01000015.1"/>
</dbReference>